<name>A0AA36AGM8_OCTVU</name>
<protein>
    <submittedName>
        <fullName evidence="1">Uncharacterized protein</fullName>
    </submittedName>
</protein>
<accession>A0AA36AGM8</accession>
<dbReference type="Proteomes" id="UP001162480">
    <property type="component" value="Chromosome 1"/>
</dbReference>
<dbReference type="AlphaFoldDB" id="A0AA36AGM8"/>
<evidence type="ECO:0000313" key="2">
    <source>
        <dbReference type="Proteomes" id="UP001162480"/>
    </source>
</evidence>
<keyword evidence="2" id="KW-1185">Reference proteome</keyword>
<gene>
    <name evidence="1" type="ORF">OCTVUL_1B013464</name>
</gene>
<sequence>MPSSQDIGRLQGKDNIVCDLYRIIKEFRRKISLFQAQLEGRNFSHFQCFEELHTGITEDVNLEIPKKKDYL</sequence>
<proteinExistence type="predicted"/>
<evidence type="ECO:0000313" key="1">
    <source>
        <dbReference type="EMBL" id="CAI9714986.1"/>
    </source>
</evidence>
<reference evidence="1" key="1">
    <citation type="submission" date="2023-08" db="EMBL/GenBank/DDBJ databases">
        <authorList>
            <person name="Alioto T."/>
            <person name="Alioto T."/>
            <person name="Gomez Garrido J."/>
        </authorList>
    </citation>
    <scope>NUCLEOTIDE SEQUENCE</scope>
</reference>
<dbReference type="EMBL" id="OX597814">
    <property type="protein sequence ID" value="CAI9714986.1"/>
    <property type="molecule type" value="Genomic_DNA"/>
</dbReference>
<organism evidence="1 2">
    <name type="scientific">Octopus vulgaris</name>
    <name type="common">Common octopus</name>
    <dbReference type="NCBI Taxonomy" id="6645"/>
    <lineage>
        <taxon>Eukaryota</taxon>
        <taxon>Metazoa</taxon>
        <taxon>Spiralia</taxon>
        <taxon>Lophotrochozoa</taxon>
        <taxon>Mollusca</taxon>
        <taxon>Cephalopoda</taxon>
        <taxon>Coleoidea</taxon>
        <taxon>Octopodiformes</taxon>
        <taxon>Octopoda</taxon>
        <taxon>Incirrata</taxon>
        <taxon>Octopodidae</taxon>
        <taxon>Octopus</taxon>
    </lineage>
</organism>